<keyword evidence="1" id="KW-1277">Toxin-antitoxin system</keyword>
<organism evidence="8 11">
    <name type="scientific">Natronoglomus mannanivorans</name>
    <dbReference type="NCBI Taxonomy" id="2979990"/>
    <lineage>
        <taxon>Archaea</taxon>
        <taxon>Methanobacteriati</taxon>
        <taxon>Methanobacteriota</taxon>
        <taxon>Stenosarchaea group</taxon>
        <taxon>Halobacteria</taxon>
        <taxon>Halobacteriales</taxon>
        <taxon>Natrialbaceae</taxon>
        <taxon>Natronoglomus</taxon>
    </lineage>
</organism>
<evidence type="ECO:0000256" key="1">
    <source>
        <dbReference type="ARBA" id="ARBA00022649"/>
    </source>
</evidence>
<evidence type="ECO:0000256" key="2">
    <source>
        <dbReference type="ARBA" id="ARBA00022722"/>
    </source>
</evidence>
<evidence type="ECO:0000313" key="11">
    <source>
        <dbReference type="Proteomes" id="UP001321018"/>
    </source>
</evidence>
<dbReference type="EMBL" id="JAOPKA010000048">
    <property type="protein sequence ID" value="MCU4744794.1"/>
    <property type="molecule type" value="Genomic_DNA"/>
</dbReference>
<dbReference type="RefSeq" id="WP_338006590.1">
    <property type="nucleotide sequence ID" value="NZ_JAOPKA010000048.1"/>
</dbReference>
<proteinExistence type="predicted"/>
<dbReference type="Pfam" id="PF07927">
    <property type="entry name" value="HicA_toxin"/>
    <property type="match status" value="1"/>
</dbReference>
<dbReference type="InterPro" id="IPR038570">
    <property type="entry name" value="HicA_sf"/>
</dbReference>
<keyword evidence="2" id="KW-0540">Nuclease</keyword>
<dbReference type="GO" id="GO:0016787">
    <property type="term" value="F:hydrolase activity"/>
    <property type="evidence" value="ECO:0007669"/>
    <property type="project" value="UniProtKB-KW"/>
</dbReference>
<gene>
    <name evidence="9" type="ORF">OB955_25255</name>
    <name evidence="7" type="ORF">OB960_25895</name>
    <name evidence="8" type="ORF">OB960_25980</name>
</gene>
<dbReference type="Proteomes" id="UP001320972">
    <property type="component" value="Unassembled WGS sequence"/>
</dbReference>
<evidence type="ECO:0000256" key="6">
    <source>
        <dbReference type="ARBA" id="ARBA00023016"/>
    </source>
</evidence>
<sequence length="81" mass="9277">MSRGTYSGRDIIKALGNWDFRRVDQTGSHVKLEYVDPNTNEKRYVIVPLHDELDTGTLRSIAEQAGANDFQSFLDEMDKMI</sequence>
<keyword evidence="6" id="KW-0346">Stress response</keyword>
<dbReference type="SUPFAM" id="SSF54786">
    <property type="entry name" value="YcfA/nrd intein domain"/>
    <property type="match status" value="1"/>
</dbReference>
<keyword evidence="10" id="KW-1185">Reference proteome</keyword>
<dbReference type="GO" id="GO:0004519">
    <property type="term" value="F:endonuclease activity"/>
    <property type="evidence" value="ECO:0007669"/>
    <property type="project" value="UniProtKB-KW"/>
</dbReference>
<name>A0AAP2Z4P6_9EURY</name>
<dbReference type="GO" id="GO:0003729">
    <property type="term" value="F:mRNA binding"/>
    <property type="evidence" value="ECO:0007669"/>
    <property type="project" value="InterPro"/>
</dbReference>
<evidence type="ECO:0000256" key="5">
    <source>
        <dbReference type="ARBA" id="ARBA00022884"/>
    </source>
</evidence>
<evidence type="ECO:0000313" key="10">
    <source>
        <dbReference type="Proteomes" id="UP001320972"/>
    </source>
</evidence>
<evidence type="ECO:0000313" key="8">
    <source>
        <dbReference type="EMBL" id="MCU4744810.1"/>
    </source>
</evidence>
<evidence type="ECO:0000256" key="3">
    <source>
        <dbReference type="ARBA" id="ARBA00022759"/>
    </source>
</evidence>
<keyword evidence="3" id="KW-0255">Endonuclease</keyword>
<evidence type="ECO:0000256" key="4">
    <source>
        <dbReference type="ARBA" id="ARBA00022801"/>
    </source>
</evidence>
<evidence type="ECO:0000313" key="9">
    <source>
        <dbReference type="EMBL" id="MCU4975986.1"/>
    </source>
</evidence>
<dbReference type="Proteomes" id="UP001321018">
    <property type="component" value="Unassembled WGS sequence"/>
</dbReference>
<keyword evidence="4" id="KW-0378">Hydrolase</keyword>
<dbReference type="EMBL" id="JAOPKB010000033">
    <property type="protein sequence ID" value="MCU4975986.1"/>
    <property type="molecule type" value="Genomic_DNA"/>
</dbReference>
<comment type="caution">
    <text evidence="8">The sequence shown here is derived from an EMBL/GenBank/DDBJ whole genome shotgun (WGS) entry which is preliminary data.</text>
</comment>
<dbReference type="Gene3D" id="3.30.920.30">
    <property type="entry name" value="Hypothetical protein"/>
    <property type="match status" value="1"/>
</dbReference>
<reference evidence="8 10" key="1">
    <citation type="submission" date="2022-09" db="EMBL/GenBank/DDBJ databases">
        <title>Enrichment on poylsaccharides allowed isolation of novel metabolic and taxonomic groups of Haloarchaea.</title>
        <authorList>
            <person name="Sorokin D.Y."/>
            <person name="Elcheninov A.G."/>
            <person name="Khizhniak T.V."/>
            <person name="Kolganova T.V."/>
            <person name="Kublanov I.V."/>
        </authorList>
    </citation>
    <scope>NUCLEOTIDE SEQUENCE</scope>
    <source>
        <strain evidence="9 10">AArc-m2/3/4</strain>
        <strain evidence="8">AArc-xg1-1</strain>
    </source>
</reference>
<dbReference type="EMBL" id="JAOPKA010000053">
    <property type="protein sequence ID" value="MCU4744810.1"/>
    <property type="molecule type" value="Genomic_DNA"/>
</dbReference>
<protein>
    <submittedName>
        <fullName evidence="8">Type II toxin-antitoxin system HicA family toxin</fullName>
    </submittedName>
</protein>
<evidence type="ECO:0000313" key="7">
    <source>
        <dbReference type="EMBL" id="MCU4744794.1"/>
    </source>
</evidence>
<dbReference type="AlphaFoldDB" id="A0AAP2Z4P6"/>
<accession>A0AAP2Z4P6</accession>
<keyword evidence="5" id="KW-0694">RNA-binding</keyword>
<dbReference type="InterPro" id="IPR012933">
    <property type="entry name" value="HicA_mRNA_interferase"/>
</dbReference>